<evidence type="ECO:0000313" key="2">
    <source>
        <dbReference type="EMBL" id="KAL2784783.1"/>
    </source>
</evidence>
<name>A0ABR4FP21_9EURO</name>
<organism evidence="2 3">
    <name type="scientific">Aspergillus keveii</name>
    <dbReference type="NCBI Taxonomy" id="714993"/>
    <lineage>
        <taxon>Eukaryota</taxon>
        <taxon>Fungi</taxon>
        <taxon>Dikarya</taxon>
        <taxon>Ascomycota</taxon>
        <taxon>Pezizomycotina</taxon>
        <taxon>Eurotiomycetes</taxon>
        <taxon>Eurotiomycetidae</taxon>
        <taxon>Eurotiales</taxon>
        <taxon>Aspergillaceae</taxon>
        <taxon>Aspergillus</taxon>
        <taxon>Aspergillus subgen. Nidulantes</taxon>
    </lineage>
</organism>
<feature type="compositionally biased region" description="Polar residues" evidence="1">
    <location>
        <begin position="453"/>
        <end position="466"/>
    </location>
</feature>
<protein>
    <submittedName>
        <fullName evidence="2">Uncharacterized protein</fullName>
    </submittedName>
</protein>
<keyword evidence="3" id="KW-1185">Reference proteome</keyword>
<sequence length="490" mass="55013">MLSPRCRNTMQTIRYDKRHEACVPDALAERHVTVPRYGTLSAKSKGLYCAERRSFGVSTAIDRMMNSRQHDQAINYERKRSFVPHLARKTQPSNMVDIGGIVGYTTTTGIEALRILNKWLDSKETAAAWYGKFADDFLKPRNAGIKLLRKKYAIPEIANVFTIQKEDWQVVMEGSLPAAHTWYRKRKDEAGECSWLPLYWACRDQLSKERVLQKADVALASIGLVSGLPAARLDLWGLIVMAYSNGARARVTTAEGGGFNATLLCRHFIVTISQGNVNAPTIGHLEPREHPSESHESLTVDESRYLLDYGHTFSPKGVTTAWVLNGQNCDPPPAELVESRSDPLLAKTVLDTFQASALKDKFHLGMIEYWEEWAKFMAPMERNGSQDSLATQIEPWRAAETTGHVCSTHVKLDNNVVSEMQTLQELETEIGMLSYDPEQSDDDHLPLNGDQPPGNNHSLNHEQSSNNPRTILNLQMVPNLQMTDGLHATW</sequence>
<dbReference type="EMBL" id="JBFTWV010000167">
    <property type="protein sequence ID" value="KAL2784783.1"/>
    <property type="molecule type" value="Genomic_DNA"/>
</dbReference>
<dbReference type="Proteomes" id="UP001610563">
    <property type="component" value="Unassembled WGS sequence"/>
</dbReference>
<proteinExistence type="predicted"/>
<gene>
    <name evidence="2" type="ORF">BJX66DRAFT_316234</name>
</gene>
<evidence type="ECO:0000313" key="3">
    <source>
        <dbReference type="Proteomes" id="UP001610563"/>
    </source>
</evidence>
<evidence type="ECO:0000256" key="1">
    <source>
        <dbReference type="SAM" id="MobiDB-lite"/>
    </source>
</evidence>
<comment type="caution">
    <text evidence="2">The sequence shown here is derived from an EMBL/GenBank/DDBJ whole genome shotgun (WGS) entry which is preliminary data.</text>
</comment>
<accession>A0ABR4FP21</accession>
<reference evidence="2 3" key="1">
    <citation type="submission" date="2024-07" db="EMBL/GenBank/DDBJ databases">
        <title>Section-level genome sequencing and comparative genomics of Aspergillus sections Usti and Cavernicolus.</title>
        <authorList>
            <consortium name="Lawrence Berkeley National Laboratory"/>
            <person name="Nybo J.L."/>
            <person name="Vesth T.C."/>
            <person name="Theobald S."/>
            <person name="Frisvad J.C."/>
            <person name="Larsen T.O."/>
            <person name="Kjaerboelling I."/>
            <person name="Rothschild-Mancinelli K."/>
            <person name="Lyhne E.K."/>
            <person name="Kogle M.E."/>
            <person name="Barry K."/>
            <person name="Clum A."/>
            <person name="Na H."/>
            <person name="Ledsgaard L."/>
            <person name="Lin J."/>
            <person name="Lipzen A."/>
            <person name="Kuo A."/>
            <person name="Riley R."/>
            <person name="Mondo S."/>
            <person name="Labutti K."/>
            <person name="Haridas S."/>
            <person name="Pangalinan J."/>
            <person name="Salamov A.A."/>
            <person name="Simmons B.A."/>
            <person name="Magnuson J.K."/>
            <person name="Chen J."/>
            <person name="Drula E."/>
            <person name="Henrissat B."/>
            <person name="Wiebenga A."/>
            <person name="Lubbers R.J."/>
            <person name="Gomes A.C."/>
            <person name="Makela M.R."/>
            <person name="Stajich J."/>
            <person name="Grigoriev I.V."/>
            <person name="Mortensen U.H."/>
            <person name="De Vries R.P."/>
            <person name="Baker S.E."/>
            <person name="Andersen M.R."/>
        </authorList>
    </citation>
    <scope>NUCLEOTIDE SEQUENCE [LARGE SCALE GENOMIC DNA]</scope>
    <source>
        <strain evidence="2 3">CBS 209.92</strain>
    </source>
</reference>
<feature type="region of interest" description="Disordered" evidence="1">
    <location>
        <begin position="435"/>
        <end position="466"/>
    </location>
</feature>